<dbReference type="AlphaFoldDB" id="A0AAV9BQ54"/>
<evidence type="ECO:0000313" key="2">
    <source>
        <dbReference type="EMBL" id="KAK1278660.1"/>
    </source>
</evidence>
<feature type="region of interest" description="Disordered" evidence="1">
    <location>
        <begin position="105"/>
        <end position="130"/>
    </location>
</feature>
<dbReference type="Proteomes" id="UP001179952">
    <property type="component" value="Unassembled WGS sequence"/>
</dbReference>
<keyword evidence="3" id="KW-1185">Reference proteome</keyword>
<feature type="region of interest" description="Disordered" evidence="1">
    <location>
        <begin position="14"/>
        <end position="35"/>
    </location>
</feature>
<feature type="compositionally biased region" description="Basic residues" evidence="1">
    <location>
        <begin position="105"/>
        <end position="116"/>
    </location>
</feature>
<protein>
    <submittedName>
        <fullName evidence="2">Uncharacterized protein</fullName>
    </submittedName>
</protein>
<gene>
    <name evidence="2" type="ORF">QJS04_geneDACA017560</name>
</gene>
<proteinExistence type="predicted"/>
<organism evidence="2 3">
    <name type="scientific">Acorus gramineus</name>
    <name type="common">Dwarf sweet flag</name>
    <dbReference type="NCBI Taxonomy" id="55184"/>
    <lineage>
        <taxon>Eukaryota</taxon>
        <taxon>Viridiplantae</taxon>
        <taxon>Streptophyta</taxon>
        <taxon>Embryophyta</taxon>
        <taxon>Tracheophyta</taxon>
        <taxon>Spermatophyta</taxon>
        <taxon>Magnoliopsida</taxon>
        <taxon>Liliopsida</taxon>
        <taxon>Acoraceae</taxon>
        <taxon>Acorus</taxon>
    </lineage>
</organism>
<comment type="caution">
    <text evidence="2">The sequence shown here is derived from an EMBL/GenBank/DDBJ whole genome shotgun (WGS) entry which is preliminary data.</text>
</comment>
<reference evidence="2" key="1">
    <citation type="journal article" date="2023" name="Nat. Commun.">
        <title>Diploid and tetraploid genomes of Acorus and the evolution of monocots.</title>
        <authorList>
            <person name="Ma L."/>
            <person name="Liu K.W."/>
            <person name="Li Z."/>
            <person name="Hsiao Y.Y."/>
            <person name="Qi Y."/>
            <person name="Fu T."/>
            <person name="Tang G.D."/>
            <person name="Zhang D."/>
            <person name="Sun W.H."/>
            <person name="Liu D.K."/>
            <person name="Li Y."/>
            <person name="Chen G.Z."/>
            <person name="Liu X.D."/>
            <person name="Liao X.Y."/>
            <person name="Jiang Y.T."/>
            <person name="Yu X."/>
            <person name="Hao Y."/>
            <person name="Huang J."/>
            <person name="Zhao X.W."/>
            <person name="Ke S."/>
            <person name="Chen Y.Y."/>
            <person name="Wu W.L."/>
            <person name="Hsu J.L."/>
            <person name="Lin Y.F."/>
            <person name="Huang M.D."/>
            <person name="Li C.Y."/>
            <person name="Huang L."/>
            <person name="Wang Z.W."/>
            <person name="Zhao X."/>
            <person name="Zhong W.Y."/>
            <person name="Peng D.H."/>
            <person name="Ahmad S."/>
            <person name="Lan S."/>
            <person name="Zhang J.S."/>
            <person name="Tsai W.C."/>
            <person name="Van de Peer Y."/>
            <person name="Liu Z.J."/>
        </authorList>
    </citation>
    <scope>NUCLEOTIDE SEQUENCE</scope>
    <source>
        <strain evidence="2">SCP</strain>
    </source>
</reference>
<accession>A0AAV9BQ54</accession>
<evidence type="ECO:0000313" key="3">
    <source>
        <dbReference type="Proteomes" id="UP001179952"/>
    </source>
</evidence>
<feature type="compositionally biased region" description="Polar residues" evidence="1">
    <location>
        <begin position="14"/>
        <end position="29"/>
    </location>
</feature>
<sequence>MVDFILLILPSKSGQEQEPPTFTKTNLPKTRSKSANRRSSSSLCFWPAITTLMVKWKDLSSSTVYLAGNHCVPQPMLSSFRSPVDLPWFDRSGRRWRFDRNGRRRRFDRSGRRRQQSKIGRTGGDRRSVGDLVDGDSFDRRGCPDLGLGFSVFF</sequence>
<name>A0AAV9BQ54_ACOGR</name>
<evidence type="ECO:0000256" key="1">
    <source>
        <dbReference type="SAM" id="MobiDB-lite"/>
    </source>
</evidence>
<dbReference type="EMBL" id="JAUJYN010000002">
    <property type="protein sequence ID" value="KAK1278660.1"/>
    <property type="molecule type" value="Genomic_DNA"/>
</dbReference>
<reference evidence="2" key="2">
    <citation type="submission" date="2023-06" db="EMBL/GenBank/DDBJ databases">
        <authorList>
            <person name="Ma L."/>
            <person name="Liu K.-W."/>
            <person name="Li Z."/>
            <person name="Hsiao Y.-Y."/>
            <person name="Qi Y."/>
            <person name="Fu T."/>
            <person name="Tang G."/>
            <person name="Zhang D."/>
            <person name="Sun W.-H."/>
            <person name="Liu D.-K."/>
            <person name="Li Y."/>
            <person name="Chen G.-Z."/>
            <person name="Liu X.-D."/>
            <person name="Liao X.-Y."/>
            <person name="Jiang Y.-T."/>
            <person name="Yu X."/>
            <person name="Hao Y."/>
            <person name="Huang J."/>
            <person name="Zhao X.-W."/>
            <person name="Ke S."/>
            <person name="Chen Y.-Y."/>
            <person name="Wu W.-L."/>
            <person name="Hsu J.-L."/>
            <person name="Lin Y.-F."/>
            <person name="Huang M.-D."/>
            <person name="Li C.-Y."/>
            <person name="Huang L."/>
            <person name="Wang Z.-W."/>
            <person name="Zhao X."/>
            <person name="Zhong W.-Y."/>
            <person name="Peng D.-H."/>
            <person name="Ahmad S."/>
            <person name="Lan S."/>
            <person name="Zhang J.-S."/>
            <person name="Tsai W.-C."/>
            <person name="Van De Peer Y."/>
            <person name="Liu Z.-J."/>
        </authorList>
    </citation>
    <scope>NUCLEOTIDE SEQUENCE</scope>
    <source>
        <strain evidence="2">SCP</strain>
        <tissue evidence="2">Leaves</tissue>
    </source>
</reference>